<dbReference type="InterPro" id="IPR011006">
    <property type="entry name" value="CheY-like_superfamily"/>
</dbReference>
<keyword evidence="10" id="KW-0378">Hydrolase</keyword>
<evidence type="ECO:0000259" key="22">
    <source>
        <dbReference type="PROSITE" id="PS50112"/>
    </source>
</evidence>
<dbReference type="Gene3D" id="3.40.50.2300">
    <property type="match status" value="1"/>
</dbReference>
<dbReference type="InterPro" id="IPR035965">
    <property type="entry name" value="PAS-like_dom_sf"/>
</dbReference>
<evidence type="ECO:0000256" key="13">
    <source>
        <dbReference type="ARBA" id="ARBA00023012"/>
    </source>
</evidence>
<dbReference type="InterPro" id="IPR003594">
    <property type="entry name" value="HATPase_dom"/>
</dbReference>
<dbReference type="GO" id="GO:0006355">
    <property type="term" value="P:regulation of DNA-templated transcription"/>
    <property type="evidence" value="ECO:0007669"/>
    <property type="project" value="InterPro"/>
</dbReference>
<dbReference type="CDD" id="cd16922">
    <property type="entry name" value="HATPase_EvgS-ArcB-TorS-like"/>
    <property type="match status" value="1"/>
</dbReference>
<protein>
    <recommendedName>
        <fullName evidence="16">Sensory/regulatory protein RpfC</fullName>
        <ecNumber evidence="3">2.7.13.3</ecNumber>
    </recommendedName>
</protein>
<dbReference type="Gene3D" id="1.10.287.130">
    <property type="match status" value="1"/>
</dbReference>
<dbReference type="EC" id="2.7.13.3" evidence="3"/>
<dbReference type="SMART" id="SM00387">
    <property type="entry name" value="HATPase_c"/>
    <property type="match status" value="1"/>
</dbReference>
<dbReference type="Pfam" id="PF00512">
    <property type="entry name" value="HisKA"/>
    <property type="match status" value="1"/>
</dbReference>
<dbReference type="PANTHER" id="PTHR45339">
    <property type="entry name" value="HYBRID SIGNAL TRANSDUCTION HISTIDINE KINASE J"/>
    <property type="match status" value="1"/>
</dbReference>
<dbReference type="FunFam" id="3.30.565.10:FF:000010">
    <property type="entry name" value="Sensor histidine kinase RcsC"/>
    <property type="match status" value="1"/>
</dbReference>
<dbReference type="CDD" id="cd00130">
    <property type="entry name" value="PAS"/>
    <property type="match status" value="2"/>
</dbReference>
<dbReference type="InterPro" id="IPR005467">
    <property type="entry name" value="His_kinase_dom"/>
</dbReference>
<dbReference type="Gene3D" id="2.10.70.100">
    <property type="match status" value="1"/>
</dbReference>
<feature type="domain" description="PAS" evidence="22">
    <location>
        <begin position="96"/>
        <end position="152"/>
    </location>
</feature>
<keyword evidence="5 18" id="KW-0597">Phosphoprotein</keyword>
<dbReference type="SUPFAM" id="SSF47226">
    <property type="entry name" value="Histidine-containing phosphotransfer domain, HPT domain"/>
    <property type="match status" value="1"/>
</dbReference>
<dbReference type="SMART" id="SM00448">
    <property type="entry name" value="REC"/>
    <property type="match status" value="1"/>
</dbReference>
<feature type="non-terminal residue" evidence="25">
    <location>
        <position position="1"/>
    </location>
</feature>
<dbReference type="InterPro" id="IPR008207">
    <property type="entry name" value="Sig_transdc_His_kin_Hpt_dom"/>
</dbReference>
<evidence type="ECO:0000256" key="6">
    <source>
        <dbReference type="ARBA" id="ARBA00022679"/>
    </source>
</evidence>
<evidence type="ECO:0000256" key="18">
    <source>
        <dbReference type="PROSITE-ProRule" id="PRU00169"/>
    </source>
</evidence>
<evidence type="ECO:0000256" key="19">
    <source>
        <dbReference type="SAM" id="Coils"/>
    </source>
</evidence>
<dbReference type="OrthoDB" id="9810730at2"/>
<dbReference type="FunFam" id="1.10.287.130:FF:000002">
    <property type="entry name" value="Two-component osmosensing histidine kinase"/>
    <property type="match status" value="1"/>
</dbReference>
<feature type="domain" description="Response regulatory" evidence="21">
    <location>
        <begin position="759"/>
        <end position="879"/>
    </location>
</feature>
<dbReference type="Pfam" id="PF02518">
    <property type="entry name" value="HATPase_c"/>
    <property type="match status" value="1"/>
</dbReference>
<evidence type="ECO:0000256" key="15">
    <source>
        <dbReference type="ARBA" id="ARBA00064003"/>
    </source>
</evidence>
<comment type="subunit">
    <text evidence="15">At low DSF concentrations, interacts with RpfF.</text>
</comment>
<dbReference type="Pfam" id="PF00989">
    <property type="entry name" value="PAS"/>
    <property type="match status" value="1"/>
</dbReference>
<dbReference type="GO" id="GO:0000155">
    <property type="term" value="F:phosphorelay sensor kinase activity"/>
    <property type="evidence" value="ECO:0007669"/>
    <property type="project" value="InterPro"/>
</dbReference>
<dbReference type="InterPro" id="IPR036890">
    <property type="entry name" value="HATPase_C_sf"/>
</dbReference>
<dbReference type="SUPFAM" id="SSF55874">
    <property type="entry name" value="ATPase domain of HSP90 chaperone/DNA topoisomerase II/histidine kinase"/>
    <property type="match status" value="1"/>
</dbReference>
<keyword evidence="4" id="KW-1003">Cell membrane</keyword>
<dbReference type="Gene3D" id="1.20.120.160">
    <property type="entry name" value="HPT domain"/>
    <property type="match status" value="1"/>
</dbReference>
<dbReference type="SUPFAM" id="SSF55785">
    <property type="entry name" value="PYP-like sensor domain (PAS domain)"/>
    <property type="match status" value="2"/>
</dbReference>
<comment type="caution">
    <text evidence="25">The sequence shown here is derived from an EMBL/GenBank/DDBJ whole genome shotgun (WGS) entry which is preliminary data.</text>
</comment>
<dbReference type="PROSITE" id="PS50110">
    <property type="entry name" value="RESPONSE_REGULATORY"/>
    <property type="match status" value="1"/>
</dbReference>
<evidence type="ECO:0000256" key="12">
    <source>
        <dbReference type="ARBA" id="ARBA00022989"/>
    </source>
</evidence>
<dbReference type="CDD" id="cd17546">
    <property type="entry name" value="REC_hyHK_CKI1_RcsC-like"/>
    <property type="match status" value="1"/>
</dbReference>
<sequence length="1024" mass="114100">LEFFHHRLSEQHYSKLCKTIRTKSAAYIEIAVESDGIDKTIRLHVEPMYRPDGSMNYLVITHSDITSAQQTKLALHESNQKLKSLIAAQSQRINEHEMQIGVIFDQAMDPMILLNETNQILDANDATLSMFALERTDLLGLNLTSIFSELDPTLLTDLLNQIPLYQEVQLRDPLTFAQNNSSLLLNGAIRYISLKHHKYILLTLRDRSSEHFAKIEIKRQQNELEEVVRNLNLATQAGGIGIWSWDFESNEVTWDERMYSIYGVHPDECDNNYAMWQERVHPDDIEHAEQSLLHARETLSQFNSEFRILLPSGDIRWVKAAADVIFAADSTTAIAMGGVNIDITKEKNAQDLLRNESEAAQAASEAKSMFLANMSHEIRTPMNGVVGMLSLLSETELNSEQSTMINTIKDSALTLLHIINDILDFSKIEAGQMSLESVPVELQTLLERTMDVLHLQANNKGIEMYLNYDPSLPKMIMSDGVRLSQVILNLLGNAVKFTESHDNITGKISISASLSFDGIAPCIQLRVQDNGIGMSEKQQKNLFKAFSQADSSTTRLYGGTGLGLSITQSLLSMMGGSITVDSHLGSGSCFSVELPFIAVENSIEDSLSEPLSNIRVLMVTNDKDFSTFCDFNLQNINNKRHSVSSLSRAIAVIKHALSANIEIGTIILGPDVYQGAEYQHLSSQDLDLLKQFKLVKYSSDGNQLSGPNSTNSYTVKAGPFKASELSKAIGVLNGLISPHVEVDDTKELVGNEHKEKSGYILVIDDQATNRDVLQRQLSHFGYQCELAVHGQEALRKWKNGNFDLILTDCHMPVMDGYELTKQIRQLERQDNSKGHIPIIAITANAMKESSEQCMSSGMDDFLTKPVELATLGRVVEKWLKLSPLVANNNPNNSDSKRHELEMSEPTPICMKSLENILGTTELSIIGPLLAGYWESVSEDIEMATEALSQRNEHNLQQIAHAAKGAAKSAGAEQIASIFESIQNTAMDKDWQYLSDSLQRSRTESNRLKSYLLEKSIITDTEVSL</sequence>
<keyword evidence="8" id="KW-0547">Nucleotide-binding</keyword>
<dbReference type="InterPro" id="IPR004358">
    <property type="entry name" value="Sig_transdc_His_kin-like_C"/>
</dbReference>
<reference evidence="25 26" key="1">
    <citation type="submission" date="2018-12" db="EMBL/GenBank/DDBJ databases">
        <title>Vibrio sp. isolated from China Sea.</title>
        <authorList>
            <person name="Li Y."/>
        </authorList>
    </citation>
    <scope>NUCLEOTIDE SEQUENCE [LARGE SCALE GENOMIC DNA]</scope>
    <source>
        <strain evidence="25 26">BEI207</strain>
    </source>
</reference>
<dbReference type="InterPro" id="IPR013655">
    <property type="entry name" value="PAS_fold_3"/>
</dbReference>
<keyword evidence="11" id="KW-0067">ATP-binding</keyword>
<dbReference type="InterPro" id="IPR036097">
    <property type="entry name" value="HisK_dim/P_sf"/>
</dbReference>
<evidence type="ECO:0000313" key="25">
    <source>
        <dbReference type="EMBL" id="RTZ18327.1"/>
    </source>
</evidence>
<dbReference type="CDD" id="cd00082">
    <property type="entry name" value="HisKA"/>
    <property type="match status" value="1"/>
</dbReference>
<keyword evidence="13" id="KW-0902">Two-component regulatory system</keyword>
<dbReference type="RefSeq" id="WP_126573072.1">
    <property type="nucleotide sequence ID" value="NZ_RXZH01000001.1"/>
</dbReference>
<dbReference type="SMART" id="SM00086">
    <property type="entry name" value="PAC"/>
    <property type="match status" value="2"/>
</dbReference>
<dbReference type="Gene3D" id="3.30.450.20">
    <property type="entry name" value="PAS domain"/>
    <property type="match status" value="2"/>
</dbReference>
<accession>A0A432D344</accession>
<dbReference type="InterPro" id="IPR000014">
    <property type="entry name" value="PAS"/>
</dbReference>
<evidence type="ECO:0000313" key="26">
    <source>
        <dbReference type="Proteomes" id="UP000268973"/>
    </source>
</evidence>
<dbReference type="Pfam" id="PF01627">
    <property type="entry name" value="Hpt"/>
    <property type="match status" value="1"/>
</dbReference>
<organism evidence="25 26">
    <name type="scientific">Vibrio aquaticus</name>
    <dbReference type="NCBI Taxonomy" id="2496559"/>
    <lineage>
        <taxon>Bacteria</taxon>
        <taxon>Pseudomonadati</taxon>
        <taxon>Pseudomonadota</taxon>
        <taxon>Gammaproteobacteria</taxon>
        <taxon>Vibrionales</taxon>
        <taxon>Vibrionaceae</taxon>
        <taxon>Vibrio</taxon>
    </lineage>
</organism>
<dbReference type="Gene3D" id="3.30.565.10">
    <property type="entry name" value="Histidine kinase-like ATPase, C-terminal domain"/>
    <property type="match status" value="1"/>
</dbReference>
<evidence type="ECO:0000259" key="24">
    <source>
        <dbReference type="PROSITE" id="PS50894"/>
    </source>
</evidence>
<dbReference type="PROSITE" id="PS50109">
    <property type="entry name" value="HIS_KIN"/>
    <property type="match status" value="1"/>
</dbReference>
<keyword evidence="6" id="KW-0808">Transferase</keyword>
<gene>
    <name evidence="25" type="ORF">EJ063_05970</name>
</gene>
<dbReference type="InterPro" id="IPR013767">
    <property type="entry name" value="PAS_fold"/>
</dbReference>
<evidence type="ECO:0000256" key="7">
    <source>
        <dbReference type="ARBA" id="ARBA00022692"/>
    </source>
</evidence>
<dbReference type="InterPro" id="IPR036641">
    <property type="entry name" value="HPT_dom_sf"/>
</dbReference>
<keyword evidence="26" id="KW-1185">Reference proteome</keyword>
<feature type="domain" description="PAC" evidence="23">
    <location>
        <begin position="302"/>
        <end position="355"/>
    </location>
</feature>
<keyword evidence="7" id="KW-0812">Transmembrane</keyword>
<feature type="modified residue" description="4-aspartylphosphate" evidence="18">
    <location>
        <position position="808"/>
    </location>
</feature>
<dbReference type="GO" id="GO:0016787">
    <property type="term" value="F:hydrolase activity"/>
    <property type="evidence" value="ECO:0007669"/>
    <property type="project" value="UniProtKB-KW"/>
</dbReference>
<dbReference type="PANTHER" id="PTHR45339:SF1">
    <property type="entry name" value="HYBRID SIGNAL TRANSDUCTION HISTIDINE KINASE J"/>
    <property type="match status" value="1"/>
</dbReference>
<evidence type="ECO:0000259" key="23">
    <source>
        <dbReference type="PROSITE" id="PS50113"/>
    </source>
</evidence>
<feature type="domain" description="Histidine kinase" evidence="20">
    <location>
        <begin position="373"/>
        <end position="598"/>
    </location>
</feature>
<dbReference type="Pfam" id="PF08447">
    <property type="entry name" value="PAS_3"/>
    <property type="match status" value="1"/>
</dbReference>
<dbReference type="Pfam" id="PF00072">
    <property type="entry name" value="Response_reg"/>
    <property type="match status" value="1"/>
</dbReference>
<dbReference type="AlphaFoldDB" id="A0A432D344"/>
<dbReference type="InterPro" id="IPR001789">
    <property type="entry name" value="Sig_transdc_resp-reg_receiver"/>
</dbReference>
<dbReference type="EMBL" id="RXZH01000001">
    <property type="protein sequence ID" value="RTZ18327.1"/>
    <property type="molecule type" value="Genomic_DNA"/>
</dbReference>
<keyword evidence="12" id="KW-1133">Transmembrane helix</keyword>
<keyword evidence="9" id="KW-0418">Kinase</keyword>
<dbReference type="GO" id="GO:0005886">
    <property type="term" value="C:plasma membrane"/>
    <property type="evidence" value="ECO:0007669"/>
    <property type="project" value="UniProtKB-SubCell"/>
</dbReference>
<dbReference type="PROSITE" id="PS50112">
    <property type="entry name" value="PAS"/>
    <property type="match status" value="1"/>
</dbReference>
<dbReference type="PROSITE" id="PS50894">
    <property type="entry name" value="HPT"/>
    <property type="match status" value="1"/>
</dbReference>
<dbReference type="SUPFAM" id="SSF47384">
    <property type="entry name" value="Homodimeric domain of signal transducing histidine kinase"/>
    <property type="match status" value="1"/>
</dbReference>
<evidence type="ECO:0000256" key="16">
    <source>
        <dbReference type="ARBA" id="ARBA00068150"/>
    </source>
</evidence>
<evidence type="ECO:0000256" key="5">
    <source>
        <dbReference type="ARBA" id="ARBA00022553"/>
    </source>
</evidence>
<keyword evidence="14" id="KW-0472">Membrane</keyword>
<comment type="catalytic activity">
    <reaction evidence="1">
        <text>ATP + protein L-histidine = ADP + protein N-phospho-L-histidine.</text>
        <dbReference type="EC" id="2.7.13.3"/>
    </reaction>
</comment>
<evidence type="ECO:0000256" key="4">
    <source>
        <dbReference type="ARBA" id="ARBA00022475"/>
    </source>
</evidence>
<name>A0A432D344_9VIBR</name>
<proteinExistence type="predicted"/>
<dbReference type="PROSITE" id="PS50113">
    <property type="entry name" value="PAC"/>
    <property type="match status" value="2"/>
</dbReference>
<evidence type="ECO:0000256" key="1">
    <source>
        <dbReference type="ARBA" id="ARBA00000085"/>
    </source>
</evidence>
<feature type="domain" description="PAC" evidence="23">
    <location>
        <begin position="21"/>
        <end position="77"/>
    </location>
</feature>
<evidence type="ECO:0000256" key="14">
    <source>
        <dbReference type="ARBA" id="ARBA00023136"/>
    </source>
</evidence>
<dbReference type="SMART" id="SM00091">
    <property type="entry name" value="PAS"/>
    <property type="match status" value="2"/>
</dbReference>
<comment type="subcellular location">
    <subcellularLocation>
        <location evidence="2">Cell membrane</location>
        <topology evidence="2">Multi-pass membrane protein</topology>
    </subcellularLocation>
</comment>
<dbReference type="Proteomes" id="UP000268973">
    <property type="component" value="Unassembled WGS sequence"/>
</dbReference>
<keyword evidence="19" id="KW-0175">Coiled coil</keyword>
<dbReference type="InterPro" id="IPR003661">
    <property type="entry name" value="HisK_dim/P_dom"/>
</dbReference>
<dbReference type="SMART" id="SM00388">
    <property type="entry name" value="HisKA"/>
    <property type="match status" value="1"/>
</dbReference>
<evidence type="ECO:0000256" key="8">
    <source>
        <dbReference type="ARBA" id="ARBA00022741"/>
    </source>
</evidence>
<evidence type="ECO:0000256" key="2">
    <source>
        <dbReference type="ARBA" id="ARBA00004651"/>
    </source>
</evidence>
<feature type="modified residue" description="Phosphohistidine" evidence="17">
    <location>
        <position position="960"/>
    </location>
</feature>
<dbReference type="GO" id="GO:0005524">
    <property type="term" value="F:ATP binding"/>
    <property type="evidence" value="ECO:0007669"/>
    <property type="project" value="UniProtKB-KW"/>
</dbReference>
<feature type="domain" description="HPt" evidence="24">
    <location>
        <begin position="921"/>
        <end position="1014"/>
    </location>
</feature>
<evidence type="ECO:0000256" key="3">
    <source>
        <dbReference type="ARBA" id="ARBA00012438"/>
    </source>
</evidence>
<evidence type="ECO:0000256" key="17">
    <source>
        <dbReference type="PROSITE-ProRule" id="PRU00110"/>
    </source>
</evidence>
<evidence type="ECO:0000256" key="11">
    <source>
        <dbReference type="ARBA" id="ARBA00022840"/>
    </source>
</evidence>
<evidence type="ECO:0000256" key="9">
    <source>
        <dbReference type="ARBA" id="ARBA00022777"/>
    </source>
</evidence>
<feature type="coiled-coil region" evidence="19">
    <location>
        <begin position="210"/>
        <end position="237"/>
    </location>
</feature>
<dbReference type="InterPro" id="IPR000700">
    <property type="entry name" value="PAS-assoc_C"/>
</dbReference>
<evidence type="ECO:0000256" key="10">
    <source>
        <dbReference type="ARBA" id="ARBA00022801"/>
    </source>
</evidence>
<dbReference type="SUPFAM" id="SSF52172">
    <property type="entry name" value="CheY-like"/>
    <property type="match status" value="1"/>
</dbReference>
<dbReference type="PRINTS" id="PR00344">
    <property type="entry name" value="BCTRLSENSOR"/>
</dbReference>
<evidence type="ECO:0000259" key="20">
    <source>
        <dbReference type="PROSITE" id="PS50109"/>
    </source>
</evidence>
<dbReference type="InterPro" id="IPR001610">
    <property type="entry name" value="PAC"/>
</dbReference>
<evidence type="ECO:0000259" key="21">
    <source>
        <dbReference type="PROSITE" id="PS50110"/>
    </source>
</evidence>